<feature type="region of interest" description="Disordered" evidence="1">
    <location>
        <begin position="34"/>
        <end position="73"/>
    </location>
</feature>
<feature type="compositionally biased region" description="Polar residues" evidence="1">
    <location>
        <begin position="52"/>
        <end position="68"/>
    </location>
</feature>
<protein>
    <submittedName>
        <fullName evidence="2">Uncharacterized protein</fullName>
    </submittedName>
</protein>
<dbReference type="Proteomes" id="UP001567538">
    <property type="component" value="Unassembled WGS sequence"/>
</dbReference>
<name>A0ABD1HX84_SALDI</name>
<proteinExistence type="predicted"/>
<reference evidence="2 3" key="1">
    <citation type="submission" date="2024-06" db="EMBL/GenBank/DDBJ databases">
        <title>A chromosome level genome sequence of Diviner's sage (Salvia divinorum).</title>
        <authorList>
            <person name="Ford S.A."/>
            <person name="Ro D.-K."/>
            <person name="Ness R.W."/>
            <person name="Phillips M.A."/>
        </authorList>
    </citation>
    <scope>NUCLEOTIDE SEQUENCE [LARGE SCALE GENOMIC DNA]</scope>
    <source>
        <strain evidence="2">SAF-2024a</strain>
        <tissue evidence="2">Leaf</tissue>
    </source>
</reference>
<evidence type="ECO:0000313" key="2">
    <source>
        <dbReference type="EMBL" id="KAL1559676.1"/>
    </source>
</evidence>
<sequence>MPKMRHKLFTEGECSLDKDPSYVSSRFYYEQGLSEDPEPKIELHQPLRPGQKNVNPSASPHLSSCGSTNKDDWRNPFLDHNRPMFYAIYSEEKIALDWSTDNDVEDKDAINTTTTAFQPPPAREAPHSLIKELTIDQLRMTRVVPRTLNDPTSRFTSKTHISNATVFLDIILERTHWLC</sequence>
<organism evidence="2 3">
    <name type="scientific">Salvia divinorum</name>
    <name type="common">Maria pastora</name>
    <name type="synonym">Diviner's sage</name>
    <dbReference type="NCBI Taxonomy" id="28513"/>
    <lineage>
        <taxon>Eukaryota</taxon>
        <taxon>Viridiplantae</taxon>
        <taxon>Streptophyta</taxon>
        <taxon>Embryophyta</taxon>
        <taxon>Tracheophyta</taxon>
        <taxon>Spermatophyta</taxon>
        <taxon>Magnoliopsida</taxon>
        <taxon>eudicotyledons</taxon>
        <taxon>Gunneridae</taxon>
        <taxon>Pentapetalae</taxon>
        <taxon>asterids</taxon>
        <taxon>lamiids</taxon>
        <taxon>Lamiales</taxon>
        <taxon>Lamiaceae</taxon>
        <taxon>Nepetoideae</taxon>
        <taxon>Mentheae</taxon>
        <taxon>Salviinae</taxon>
        <taxon>Salvia</taxon>
        <taxon>Salvia subgen. Calosphace</taxon>
    </lineage>
</organism>
<dbReference type="EMBL" id="JBEAFC010000004">
    <property type="protein sequence ID" value="KAL1559676.1"/>
    <property type="molecule type" value="Genomic_DNA"/>
</dbReference>
<gene>
    <name evidence="2" type="ORF">AAHA92_09991</name>
</gene>
<evidence type="ECO:0000256" key="1">
    <source>
        <dbReference type="SAM" id="MobiDB-lite"/>
    </source>
</evidence>
<evidence type="ECO:0000313" key="3">
    <source>
        <dbReference type="Proteomes" id="UP001567538"/>
    </source>
</evidence>
<keyword evidence="3" id="KW-1185">Reference proteome</keyword>
<dbReference type="AlphaFoldDB" id="A0ABD1HX84"/>
<accession>A0ABD1HX84</accession>
<comment type="caution">
    <text evidence="2">The sequence shown here is derived from an EMBL/GenBank/DDBJ whole genome shotgun (WGS) entry which is preliminary data.</text>
</comment>